<feature type="disulfide bond" evidence="9">
    <location>
        <begin position="175"/>
        <end position="218"/>
    </location>
</feature>
<organism evidence="11 12">
    <name type="scientific">Falco tinnunculus</name>
    <name type="common">Common kestrel</name>
    <dbReference type="NCBI Taxonomy" id="100819"/>
    <lineage>
        <taxon>Eukaryota</taxon>
        <taxon>Metazoa</taxon>
        <taxon>Chordata</taxon>
        <taxon>Craniata</taxon>
        <taxon>Vertebrata</taxon>
        <taxon>Euteleostomi</taxon>
        <taxon>Archelosauria</taxon>
        <taxon>Archosauria</taxon>
        <taxon>Dinosauria</taxon>
        <taxon>Saurischia</taxon>
        <taxon>Theropoda</taxon>
        <taxon>Coelurosauria</taxon>
        <taxon>Aves</taxon>
        <taxon>Neognathae</taxon>
        <taxon>Neoaves</taxon>
        <taxon>Telluraves</taxon>
        <taxon>Australaves</taxon>
        <taxon>Falconiformes</taxon>
        <taxon>Falconidae</taxon>
        <taxon>Falco</taxon>
    </lineage>
</organism>
<keyword evidence="7 9" id="KW-1015">Disulfide bond</keyword>
<dbReference type="InterPro" id="IPR000436">
    <property type="entry name" value="Sushi_SCR_CCP_dom"/>
</dbReference>
<evidence type="ECO:0000256" key="1">
    <source>
        <dbReference type="ARBA" id="ARBA00022588"/>
    </source>
</evidence>
<evidence type="ECO:0000259" key="10">
    <source>
        <dbReference type="PROSITE" id="PS50923"/>
    </source>
</evidence>
<keyword evidence="4" id="KW-0677">Repeat</keyword>
<dbReference type="Gene3D" id="2.10.70.10">
    <property type="entry name" value="Complement Module, domain 1"/>
    <property type="match status" value="3"/>
</dbReference>
<dbReference type="PROSITE" id="PS50923">
    <property type="entry name" value="SUSHI"/>
    <property type="match status" value="3"/>
</dbReference>
<keyword evidence="8" id="KW-0325">Glycoprotein</keyword>
<feature type="domain" description="Sushi" evidence="10">
    <location>
        <begin position="173"/>
        <end position="233"/>
    </location>
</feature>
<evidence type="ECO:0000256" key="5">
    <source>
        <dbReference type="ARBA" id="ARBA00022859"/>
    </source>
</evidence>
<reference evidence="11" key="2">
    <citation type="submission" date="2025-09" db="UniProtKB">
        <authorList>
            <consortium name="Ensembl"/>
        </authorList>
    </citation>
    <scope>IDENTIFICATION</scope>
</reference>
<proteinExistence type="predicted"/>
<feature type="domain" description="Sushi" evidence="10">
    <location>
        <begin position="107"/>
        <end position="167"/>
    </location>
</feature>
<feature type="disulfide bond" evidence="9">
    <location>
        <begin position="109"/>
        <end position="152"/>
    </location>
</feature>
<dbReference type="Pfam" id="PF00084">
    <property type="entry name" value="Sushi"/>
    <property type="match status" value="3"/>
</dbReference>
<reference evidence="11" key="1">
    <citation type="submission" date="2025-08" db="UniProtKB">
        <authorList>
            <consortium name="Ensembl"/>
        </authorList>
    </citation>
    <scope>IDENTIFICATION</scope>
</reference>
<dbReference type="InterPro" id="IPR035976">
    <property type="entry name" value="Sushi/SCR/CCP_sf"/>
</dbReference>
<evidence type="ECO:0000313" key="11">
    <source>
        <dbReference type="Ensembl" id="ENSFTIP00000002955.1"/>
    </source>
</evidence>
<keyword evidence="1" id="KW-0399">Innate immunity</keyword>
<keyword evidence="12" id="KW-1185">Reference proteome</keyword>
<keyword evidence="5" id="KW-0391">Immunity</keyword>
<comment type="caution">
    <text evidence="9">Lacks conserved residue(s) required for the propagation of feature annotation.</text>
</comment>
<dbReference type="SUPFAM" id="SSF57535">
    <property type="entry name" value="Complement control module/SCR domain"/>
    <property type="match status" value="3"/>
</dbReference>
<dbReference type="GO" id="GO:0006958">
    <property type="term" value="P:complement activation, classical pathway"/>
    <property type="evidence" value="ECO:0007669"/>
    <property type="project" value="UniProtKB-KW"/>
</dbReference>
<keyword evidence="3" id="KW-0732">Signal</keyword>
<dbReference type="Ensembl" id="ENSFTIT00000003095.1">
    <property type="protein sequence ID" value="ENSFTIP00000002955.1"/>
    <property type="gene ID" value="ENSFTIG00000002017.1"/>
</dbReference>
<evidence type="ECO:0000313" key="12">
    <source>
        <dbReference type="Proteomes" id="UP000694562"/>
    </source>
</evidence>
<evidence type="ECO:0000256" key="8">
    <source>
        <dbReference type="ARBA" id="ARBA00023180"/>
    </source>
</evidence>
<dbReference type="PANTHER" id="PTHR45656">
    <property type="entry name" value="PROTEIN CBR-CLEC-78"/>
    <property type="match status" value="1"/>
</dbReference>
<feature type="disulfide bond" evidence="9">
    <location>
        <begin position="138"/>
        <end position="165"/>
    </location>
</feature>
<feature type="disulfide bond" evidence="9">
    <location>
        <begin position="204"/>
        <end position="231"/>
    </location>
</feature>
<feature type="domain" description="Sushi" evidence="10">
    <location>
        <begin position="2"/>
        <end position="75"/>
    </location>
</feature>
<dbReference type="PANTHER" id="PTHR45656:SF3">
    <property type="entry name" value="CUB AND SUSHI DOMAIN-CONTAINING PROTEIN 1"/>
    <property type="match status" value="1"/>
</dbReference>
<evidence type="ECO:0000256" key="7">
    <source>
        <dbReference type="ARBA" id="ARBA00023157"/>
    </source>
</evidence>
<dbReference type="FunFam" id="2.10.70.10:FF:000014">
    <property type="entry name" value="Membrane cofactor protein"/>
    <property type="match status" value="1"/>
</dbReference>
<dbReference type="CDD" id="cd00033">
    <property type="entry name" value="CCP"/>
    <property type="match status" value="3"/>
</dbReference>
<dbReference type="FunFam" id="2.10.70.10:FF:000070">
    <property type="entry name" value="Complement C3d receptor 2"/>
    <property type="match status" value="1"/>
</dbReference>
<evidence type="ECO:0000256" key="6">
    <source>
        <dbReference type="ARBA" id="ARBA00022875"/>
    </source>
</evidence>
<dbReference type="AlphaFoldDB" id="A0A8C4U143"/>
<name>A0A8C4U143_FALTI</name>
<evidence type="ECO:0000256" key="9">
    <source>
        <dbReference type="PROSITE-ProRule" id="PRU00302"/>
    </source>
</evidence>
<evidence type="ECO:0000256" key="2">
    <source>
        <dbReference type="ARBA" id="ARBA00022659"/>
    </source>
</evidence>
<dbReference type="GO" id="GO:0045087">
    <property type="term" value="P:innate immune response"/>
    <property type="evidence" value="ECO:0007669"/>
    <property type="project" value="UniProtKB-KW"/>
</dbReference>
<keyword evidence="2 9" id="KW-0768">Sushi</keyword>
<sequence length="308" mass="32785">AGACRVTQPSGADQLDFYESIQRSLYRKVSGETGHPKAGSGETLHFDCISGYATDGSYETQCQPGGTWDPPPCPAGCSLQQEQRVQAEPPPGWALTHQCSIAPTPFPLCPPPPGIANGKHSGQLSDTHLPGSTVQYSCRDGYSLVGNTSISCTAEGTWSRPQPRCEGPTGRMLQCPSPPNIKNGQHDSKDVKAFIPGTSVKYYCDPGYVLTGKTTVSCLTSGTWSIPYPRCEGELSVLLLTVRRATIVVAQPSLDFDLVGPAAAPRAPVLAEHPSCAQLTLEQANLPTCSIGMARGEVKPHTQRPPWV</sequence>
<protein>
    <recommendedName>
        <fullName evidence="10">Sushi domain-containing protein</fullName>
    </recommendedName>
</protein>
<accession>A0A8C4U143</accession>
<dbReference type="SMART" id="SM00032">
    <property type="entry name" value="CCP"/>
    <property type="match status" value="3"/>
</dbReference>
<evidence type="ECO:0000256" key="3">
    <source>
        <dbReference type="ARBA" id="ARBA00022729"/>
    </source>
</evidence>
<keyword evidence="6" id="KW-0180">Complement pathway</keyword>
<dbReference type="Proteomes" id="UP000694562">
    <property type="component" value="Unplaced"/>
</dbReference>
<dbReference type="InterPro" id="IPR051277">
    <property type="entry name" value="SEZ6_CSMD_C4BPB_Regulators"/>
</dbReference>
<evidence type="ECO:0000256" key="4">
    <source>
        <dbReference type="ARBA" id="ARBA00022737"/>
    </source>
</evidence>